<feature type="domain" description="Mycothiol-dependent maleylpyruvate isomerase metal-binding" evidence="1">
    <location>
        <begin position="13"/>
        <end position="98"/>
    </location>
</feature>
<name>A0A7I9ZS53_9MYCO</name>
<proteinExistence type="predicted"/>
<reference evidence="2 3" key="1">
    <citation type="journal article" date="2019" name="Emerg. Microbes Infect.">
        <title>Comprehensive subspecies identification of 175 nontuberculous mycobacteria species based on 7547 genomic profiles.</title>
        <authorList>
            <person name="Matsumoto Y."/>
            <person name="Kinjo T."/>
            <person name="Motooka D."/>
            <person name="Nabeya D."/>
            <person name="Jung N."/>
            <person name="Uechi K."/>
            <person name="Horii T."/>
            <person name="Iida T."/>
            <person name="Fujita J."/>
            <person name="Nakamura S."/>
        </authorList>
    </citation>
    <scope>NUCLEOTIDE SEQUENCE [LARGE SCALE GENOMIC DNA]</scope>
    <source>
        <strain evidence="2 3">JCM 30996</strain>
    </source>
</reference>
<dbReference type="RefSeq" id="WP_163891227.1">
    <property type="nucleotide sequence ID" value="NZ_BLLB01000002.1"/>
</dbReference>
<evidence type="ECO:0000259" key="1">
    <source>
        <dbReference type="Pfam" id="PF11716"/>
    </source>
</evidence>
<dbReference type="SUPFAM" id="SSF109854">
    <property type="entry name" value="DinB/YfiT-like putative metalloenzymes"/>
    <property type="match status" value="1"/>
</dbReference>
<dbReference type="GO" id="GO:0046872">
    <property type="term" value="F:metal ion binding"/>
    <property type="evidence" value="ECO:0007669"/>
    <property type="project" value="InterPro"/>
</dbReference>
<evidence type="ECO:0000313" key="3">
    <source>
        <dbReference type="Proteomes" id="UP000465304"/>
    </source>
</evidence>
<dbReference type="InterPro" id="IPR017517">
    <property type="entry name" value="Maleyloyr_isom"/>
</dbReference>
<sequence>MTSKAASVWSVVHAERAQLVSDLRTVRAEAWSTPSLCAGWTVHDVLAHVLDTAKTSRTRFIRRMIASRFDFDGDNAAGVARERRPDPAATLDALDAAVGLTLTPPAARATRLVEAIVHGEDIRRPLGIAAAYPPAAVATALAYQARTAVSFHGGRERVQGLRLVATDTGIEIGDGPEVRGSAIDLLVVTSGRRPPECTLEGPGAARLLAATR</sequence>
<dbReference type="Gene3D" id="1.20.120.450">
    <property type="entry name" value="dinb family like domain"/>
    <property type="match status" value="1"/>
</dbReference>
<dbReference type="NCBIfam" id="TIGR03083">
    <property type="entry name" value="maleylpyruvate isomerase family mycothiol-dependent enzyme"/>
    <property type="match status" value="1"/>
</dbReference>
<comment type="caution">
    <text evidence="2">The sequence shown here is derived from an EMBL/GenBank/DDBJ whole genome shotgun (WGS) entry which is preliminary data.</text>
</comment>
<dbReference type="InterPro" id="IPR034660">
    <property type="entry name" value="DinB/YfiT-like"/>
</dbReference>
<dbReference type="EMBL" id="BLLB01000002">
    <property type="protein sequence ID" value="GFH03516.1"/>
    <property type="molecule type" value="Genomic_DNA"/>
</dbReference>
<gene>
    <name evidence="2" type="ORF">MHIP_39990</name>
</gene>
<evidence type="ECO:0000313" key="2">
    <source>
        <dbReference type="EMBL" id="GFH03516.1"/>
    </source>
</evidence>
<accession>A0A7I9ZS53</accession>
<keyword evidence="3" id="KW-1185">Reference proteome</keyword>
<protein>
    <recommendedName>
        <fullName evidence="1">Mycothiol-dependent maleylpyruvate isomerase metal-binding domain-containing protein</fullName>
    </recommendedName>
</protein>
<dbReference type="AlphaFoldDB" id="A0A7I9ZS53"/>
<dbReference type="InterPro" id="IPR024344">
    <property type="entry name" value="MDMPI_metal-binding"/>
</dbReference>
<dbReference type="Pfam" id="PF11716">
    <property type="entry name" value="MDMPI_N"/>
    <property type="match status" value="1"/>
</dbReference>
<organism evidence="2 3">
    <name type="scientific">Mycolicibacterium hippocampi</name>
    <dbReference type="NCBI Taxonomy" id="659824"/>
    <lineage>
        <taxon>Bacteria</taxon>
        <taxon>Bacillati</taxon>
        <taxon>Actinomycetota</taxon>
        <taxon>Actinomycetes</taxon>
        <taxon>Mycobacteriales</taxon>
        <taxon>Mycobacteriaceae</taxon>
        <taxon>Mycolicibacterium</taxon>
    </lineage>
</organism>
<dbReference type="Proteomes" id="UP000465304">
    <property type="component" value="Unassembled WGS sequence"/>
</dbReference>